<dbReference type="InterPro" id="IPR050475">
    <property type="entry name" value="Prenyltransferase_related"/>
</dbReference>
<protein>
    <submittedName>
        <fullName evidence="6">Uu.00g124130.m01.CDS01</fullName>
    </submittedName>
</protein>
<accession>A0AAI8VIJ8</accession>
<evidence type="ECO:0000256" key="4">
    <source>
        <dbReference type="ARBA" id="ARBA00023136"/>
    </source>
</evidence>
<evidence type="ECO:0000256" key="2">
    <source>
        <dbReference type="ARBA" id="ARBA00022692"/>
    </source>
</evidence>
<feature type="transmembrane region" description="Helical" evidence="5">
    <location>
        <begin position="188"/>
        <end position="208"/>
    </location>
</feature>
<keyword evidence="7" id="KW-1185">Reference proteome</keyword>
<proteinExistence type="predicted"/>
<keyword evidence="2 5" id="KW-0812">Transmembrane</keyword>
<evidence type="ECO:0000256" key="5">
    <source>
        <dbReference type="SAM" id="Phobius"/>
    </source>
</evidence>
<dbReference type="Proteomes" id="UP001295740">
    <property type="component" value="Unassembled WGS sequence"/>
</dbReference>
<reference evidence="6" key="1">
    <citation type="submission" date="2023-10" db="EMBL/GenBank/DDBJ databases">
        <authorList>
            <person name="Hackl T."/>
        </authorList>
    </citation>
    <scope>NUCLEOTIDE SEQUENCE</scope>
</reference>
<feature type="transmembrane region" description="Helical" evidence="5">
    <location>
        <begin position="285"/>
        <end position="304"/>
    </location>
</feature>
<organism evidence="6 7">
    <name type="scientific">Anthostomella pinea</name>
    <dbReference type="NCBI Taxonomy" id="933095"/>
    <lineage>
        <taxon>Eukaryota</taxon>
        <taxon>Fungi</taxon>
        <taxon>Dikarya</taxon>
        <taxon>Ascomycota</taxon>
        <taxon>Pezizomycotina</taxon>
        <taxon>Sordariomycetes</taxon>
        <taxon>Xylariomycetidae</taxon>
        <taxon>Xylariales</taxon>
        <taxon>Xylariaceae</taxon>
        <taxon>Anthostomella</taxon>
    </lineage>
</organism>
<evidence type="ECO:0000256" key="1">
    <source>
        <dbReference type="ARBA" id="ARBA00004141"/>
    </source>
</evidence>
<feature type="transmembrane region" description="Helical" evidence="5">
    <location>
        <begin position="256"/>
        <end position="273"/>
    </location>
</feature>
<comment type="caution">
    <text evidence="6">The sequence shown here is derived from an EMBL/GenBank/DDBJ whole genome shotgun (WGS) entry which is preliminary data.</text>
</comment>
<feature type="transmembrane region" description="Helical" evidence="5">
    <location>
        <begin position="229"/>
        <end position="250"/>
    </location>
</feature>
<dbReference type="EMBL" id="CAUWAG010000007">
    <property type="protein sequence ID" value="CAJ2505019.1"/>
    <property type="molecule type" value="Genomic_DNA"/>
</dbReference>
<dbReference type="GO" id="GO:0016765">
    <property type="term" value="F:transferase activity, transferring alkyl or aryl (other than methyl) groups"/>
    <property type="evidence" value="ECO:0007669"/>
    <property type="project" value="InterPro"/>
</dbReference>
<evidence type="ECO:0000313" key="7">
    <source>
        <dbReference type="Proteomes" id="UP001295740"/>
    </source>
</evidence>
<comment type="subcellular location">
    <subcellularLocation>
        <location evidence="1">Membrane</location>
        <topology evidence="1">Multi-pass membrane protein</topology>
    </subcellularLocation>
</comment>
<name>A0AAI8VIJ8_9PEZI</name>
<keyword evidence="4 5" id="KW-0472">Membrane</keyword>
<dbReference type="GO" id="GO:0016020">
    <property type="term" value="C:membrane"/>
    <property type="evidence" value="ECO:0007669"/>
    <property type="project" value="UniProtKB-SubCell"/>
</dbReference>
<dbReference type="PANTHER" id="PTHR42723">
    <property type="entry name" value="CHLOROPHYLL SYNTHASE"/>
    <property type="match status" value="1"/>
</dbReference>
<evidence type="ECO:0000256" key="3">
    <source>
        <dbReference type="ARBA" id="ARBA00022989"/>
    </source>
</evidence>
<dbReference type="InterPro" id="IPR000537">
    <property type="entry name" value="UbiA_prenyltransferase"/>
</dbReference>
<dbReference type="PANTHER" id="PTHR42723:SF1">
    <property type="entry name" value="CHLOROPHYLL SYNTHASE, CHLOROPLASTIC"/>
    <property type="match status" value="1"/>
</dbReference>
<dbReference type="CDD" id="cd13965">
    <property type="entry name" value="PT_UbiA_3"/>
    <property type="match status" value="1"/>
</dbReference>
<keyword evidence="3 5" id="KW-1133">Transmembrane helix</keyword>
<sequence>MAPKSIPSIAKRACRAIGLIWDFTESNFGTFVVPNTAFGILGGFAAEILIEGLPRQPSPQDILQRLPTVILFNWCNVLIFDLANQRYPESVQEDILNKPWRPIPAGKITADQTRRAMLVAVPMTLTLNYILGVWRQGIIIQLLTWLYNDLRGGDEVIRDLIIAVAYGMFNSGSLELATGCQESISQSGIVWVSVISGVILTTMQVQDLKDQAGDSSRGRKTVALFLGEQVSRVSIAVFVCFWSLVCPYFWCLDIWAYVLPVASGAVVAARVLLKRTPAEDSDTWKWWCFWTVTLYLLPVVSLMGI</sequence>
<dbReference type="AlphaFoldDB" id="A0AAI8VIJ8"/>
<evidence type="ECO:0000313" key="6">
    <source>
        <dbReference type="EMBL" id="CAJ2505019.1"/>
    </source>
</evidence>
<dbReference type="Pfam" id="PF01040">
    <property type="entry name" value="UbiA"/>
    <property type="match status" value="1"/>
</dbReference>
<gene>
    <name evidence="6" type="ORF">KHLLAP_LOCUS5487</name>
</gene>